<protein>
    <submittedName>
        <fullName evidence="1">Uncharacterized protein</fullName>
    </submittedName>
</protein>
<dbReference type="PATRIC" id="fig|1678637.3.peg.458"/>
<keyword evidence="2" id="KW-1185">Reference proteome</keyword>
<dbReference type="OrthoDB" id="4151734at2"/>
<comment type="caution">
    <text evidence="1">The sequence shown here is derived from an EMBL/GenBank/DDBJ whole genome shotgun (WGS) entry which is preliminary data.</text>
</comment>
<evidence type="ECO:0000313" key="2">
    <source>
        <dbReference type="Proteomes" id="UP000037288"/>
    </source>
</evidence>
<evidence type="ECO:0000313" key="1">
    <source>
        <dbReference type="EMBL" id="KNB53492.1"/>
    </source>
</evidence>
<organism evidence="1 2">
    <name type="scientific">Streptomyces caatingaensis</name>
    <dbReference type="NCBI Taxonomy" id="1678637"/>
    <lineage>
        <taxon>Bacteria</taxon>
        <taxon>Bacillati</taxon>
        <taxon>Actinomycetota</taxon>
        <taxon>Actinomycetes</taxon>
        <taxon>Kitasatosporales</taxon>
        <taxon>Streptomycetaceae</taxon>
        <taxon>Streptomyces</taxon>
    </lineage>
</organism>
<dbReference type="Proteomes" id="UP000037288">
    <property type="component" value="Unassembled WGS sequence"/>
</dbReference>
<sequence length="447" mass="48111">MVEEWERACERGSEVAASYLGKPDDPRGTWEWTAVTGILSMTFAALGKSIQGGVGAVGLGSLLWHLQQGPGHLRGLVVPLVGDRLAAGTDSVPDTVGAADDPVVARWLWLTRTWPEAAYADERPAPGSAPRWDGLQRVYRREHPDPAVDIGTDWALMAANAALTLQRGGIAPQTRVRIVGGEEDGGSATVILPAWGLDDEARDVNSGPPPSYLVRLGATGDRGVQFEPLLVSSDRVRVLELEDEEAPFGVDRTFTTVWEACSTWAGALVGWHRVRTPAAWRGTDAEGAGRLPLVNRLVTLALFVTARAEGLDDPADGSAVARTPLMPAADLLPGRFGGLYRVDELLSRVISDVGPRPERGPLEEVRRLWKSFERTGREVQEWAAGTAHEVLLAHAGQLRVPVGLSARDILARLSSGQLQVTLADRAEDLVADAQQRSHDTLGSLFEN</sequence>
<reference evidence="2" key="1">
    <citation type="submission" date="2015-07" db="EMBL/GenBank/DDBJ databases">
        <title>Draft genome sequence of Streptomyces sp. CMAA 1322, a bacterium isolated from Caatinga biome, from dry forest semiarid of Brazil.</title>
        <authorList>
            <person name="Santos S.N."/>
            <person name="Gacesa R."/>
            <person name="Taketani R.G."/>
            <person name="Long P.F."/>
            <person name="Melo I.S."/>
        </authorList>
    </citation>
    <scope>NUCLEOTIDE SEQUENCE [LARGE SCALE GENOMIC DNA]</scope>
    <source>
        <strain evidence="2">CMAA 1322</strain>
    </source>
</reference>
<dbReference type="STRING" id="1678637.AC230_02155"/>
<name>A0A0K9XLE5_9ACTN</name>
<dbReference type="RefSeq" id="WP_049714201.1">
    <property type="nucleotide sequence ID" value="NZ_LFXA01000002.1"/>
</dbReference>
<gene>
    <name evidence="1" type="ORF">AC230_02155</name>
</gene>
<proteinExistence type="predicted"/>
<accession>A0A0K9XLE5</accession>
<dbReference type="AlphaFoldDB" id="A0A0K9XLE5"/>
<dbReference type="EMBL" id="LFXA01000002">
    <property type="protein sequence ID" value="KNB53492.1"/>
    <property type="molecule type" value="Genomic_DNA"/>
</dbReference>